<evidence type="ECO:0000256" key="8">
    <source>
        <dbReference type="ARBA" id="ARBA00047740"/>
    </source>
</evidence>
<dbReference type="GO" id="GO:0004651">
    <property type="term" value="F:polynucleotide 5'-phosphatase activity"/>
    <property type="evidence" value="ECO:0007669"/>
    <property type="project" value="InterPro"/>
</dbReference>
<protein>
    <recommendedName>
        <fullName evidence="7">mRNA 5'-phosphatase</fullName>
        <ecNumber evidence="7">3.6.1.74</ecNumber>
    </recommendedName>
</protein>
<keyword evidence="11" id="KW-1185">Reference proteome</keyword>
<accession>Q4UGI6</accession>
<name>Q4UGI6_THEAN</name>
<dbReference type="OrthoDB" id="272147at2759"/>
<dbReference type="GeneID" id="3864052"/>
<dbReference type="InterPro" id="IPR033469">
    <property type="entry name" value="CYTH-like_dom_sf"/>
</dbReference>
<dbReference type="InterPro" id="IPR004206">
    <property type="entry name" value="mRNA_triPase_Cet1"/>
</dbReference>
<keyword evidence="4" id="KW-0507">mRNA processing</keyword>
<evidence type="ECO:0000256" key="3">
    <source>
        <dbReference type="ARBA" id="ARBA00006345"/>
    </source>
</evidence>
<keyword evidence="5" id="KW-0378">Hydrolase</keyword>
<dbReference type="AlphaFoldDB" id="Q4UGI6"/>
<comment type="subcellular location">
    <subcellularLocation>
        <location evidence="2">Nucleus</location>
    </subcellularLocation>
</comment>
<dbReference type="Pfam" id="PF02940">
    <property type="entry name" value="mRNA_triPase"/>
    <property type="match status" value="2"/>
</dbReference>
<dbReference type="PANTHER" id="PTHR28118">
    <property type="entry name" value="POLYNUCLEOTIDE 5'-TRIPHOSPHATASE-RELATED"/>
    <property type="match status" value="1"/>
</dbReference>
<evidence type="ECO:0000256" key="6">
    <source>
        <dbReference type="ARBA" id="ARBA00023242"/>
    </source>
</evidence>
<dbReference type="SUPFAM" id="SSF55154">
    <property type="entry name" value="CYTH-like phosphatases"/>
    <property type="match status" value="1"/>
</dbReference>
<dbReference type="InterPro" id="IPR037009">
    <property type="entry name" value="mRNA_triPase_Cet1_sf"/>
</dbReference>
<dbReference type="Proteomes" id="UP000001950">
    <property type="component" value="Chromosome 1"/>
</dbReference>
<comment type="catalytic activity">
    <reaction evidence="8">
        <text>a 5'-end triphospho-ribonucleoside in mRNA + H2O = a 5'-end diphospho-ribonucleoside in mRNA + phosphate + H(+)</text>
        <dbReference type="Rhea" id="RHEA:67004"/>
        <dbReference type="Rhea" id="RHEA-COMP:17164"/>
        <dbReference type="Rhea" id="RHEA-COMP:17165"/>
        <dbReference type="ChEBI" id="CHEBI:15377"/>
        <dbReference type="ChEBI" id="CHEBI:15378"/>
        <dbReference type="ChEBI" id="CHEBI:43474"/>
        <dbReference type="ChEBI" id="CHEBI:167616"/>
        <dbReference type="ChEBI" id="CHEBI:167618"/>
        <dbReference type="EC" id="3.6.1.74"/>
    </reaction>
    <physiologicalReaction direction="left-to-right" evidence="8">
        <dbReference type="Rhea" id="RHEA:67005"/>
    </physiologicalReaction>
</comment>
<evidence type="ECO:0000256" key="5">
    <source>
        <dbReference type="ARBA" id="ARBA00022801"/>
    </source>
</evidence>
<comment type="similarity">
    <text evidence="3">Belongs to the fungal TPase family.</text>
</comment>
<evidence type="ECO:0000256" key="1">
    <source>
        <dbReference type="ARBA" id="ARBA00001946"/>
    </source>
</evidence>
<sequence length="419" mass="48162">MLKEPLNTISGSSAIYCDVIPSLLAERIDQLSVYGPLFEALTNNHFIRSGYNLNSGSVFSKPECHLEVEVRLGFIQNIRSEHRFTLPITTDTLLASRAPVKFVPGVTEDQYNAARNFLIETSDEDDLRNEWTTCLNSCTINRFFEIQGYEELVRISVLSDSNSPVNRQQKEPIDAIRKVNLLTWNISSGSNEEPSEDSEEFSTGLEGLDYRIAINLEYKVPLTNLPTTSNAKYCRRRLRDSFVHTESKMRFDLSKVEDVTENKDPTTSKFEIEIELLGEEIVKTLMDKTLSSDQRLMNLKYYCSTLIRSSRYIMDLLSSKNERLKYSSFINSISEKVGVYDLRIVSQDAESVERYKRYLSPQLPLIGDYLYRTVSVNLEKNPDMYNNRKSLYTQETQDIPGPFVVKIDTNGHRYVTIDK</sequence>
<evidence type="ECO:0000256" key="7">
    <source>
        <dbReference type="ARBA" id="ARBA00035028"/>
    </source>
</evidence>
<evidence type="ECO:0000256" key="4">
    <source>
        <dbReference type="ARBA" id="ARBA00022664"/>
    </source>
</evidence>
<dbReference type="GO" id="GO:0006397">
    <property type="term" value="P:mRNA processing"/>
    <property type="evidence" value="ECO:0007669"/>
    <property type="project" value="UniProtKB-KW"/>
</dbReference>
<dbReference type="InterPro" id="IPR040343">
    <property type="entry name" value="Cet1/Ctl1"/>
</dbReference>
<evidence type="ECO:0000313" key="10">
    <source>
        <dbReference type="EMBL" id="CAI73803.1"/>
    </source>
</evidence>
<dbReference type="GO" id="GO:0005634">
    <property type="term" value="C:nucleus"/>
    <property type="evidence" value="ECO:0007669"/>
    <property type="project" value="UniProtKB-SubCell"/>
</dbReference>
<dbReference type="PANTHER" id="PTHR28118:SF1">
    <property type="entry name" value="POLYNUCLEOTIDE 5'-TRIPHOSPHATASE CTL1-RELATED"/>
    <property type="match status" value="1"/>
</dbReference>
<organism evidence="10 11">
    <name type="scientific">Theileria annulata</name>
    <dbReference type="NCBI Taxonomy" id="5874"/>
    <lineage>
        <taxon>Eukaryota</taxon>
        <taxon>Sar</taxon>
        <taxon>Alveolata</taxon>
        <taxon>Apicomplexa</taxon>
        <taxon>Aconoidasida</taxon>
        <taxon>Piroplasmida</taxon>
        <taxon>Theileriidae</taxon>
        <taxon>Theileria</taxon>
    </lineage>
</organism>
<dbReference type="eggNOG" id="ENOG502SGAQ">
    <property type="taxonomic scope" value="Eukaryota"/>
</dbReference>
<dbReference type="OMA" id="NSCTINR"/>
<dbReference type="Gene3D" id="3.20.100.10">
    <property type="entry name" value="mRNA triphosphatase Cet1-like"/>
    <property type="match status" value="1"/>
</dbReference>
<dbReference type="EC" id="3.6.1.74" evidence="7"/>
<dbReference type="EMBL" id="CR940347">
    <property type="protein sequence ID" value="CAI73803.1"/>
    <property type="molecule type" value="Genomic_DNA"/>
</dbReference>
<dbReference type="RefSeq" id="XP_954480.1">
    <property type="nucleotide sequence ID" value="XM_949387.1"/>
</dbReference>
<evidence type="ECO:0000313" key="11">
    <source>
        <dbReference type="Proteomes" id="UP000001950"/>
    </source>
</evidence>
<feature type="domain" description="mRNA triphosphatase Cet1-like" evidence="9">
    <location>
        <begin position="208"/>
        <end position="276"/>
    </location>
</feature>
<evidence type="ECO:0000256" key="2">
    <source>
        <dbReference type="ARBA" id="ARBA00004123"/>
    </source>
</evidence>
<keyword evidence="6" id="KW-0539">Nucleus</keyword>
<comment type="cofactor">
    <cofactor evidence="1">
        <name>Mg(2+)</name>
        <dbReference type="ChEBI" id="CHEBI:18420"/>
    </cofactor>
</comment>
<feature type="domain" description="mRNA triphosphatase Cet1-like" evidence="9">
    <location>
        <begin position="62"/>
        <end position="178"/>
    </location>
</feature>
<gene>
    <name evidence="10" type="ORF">TA19605</name>
</gene>
<reference evidence="10 11" key="1">
    <citation type="journal article" date="2005" name="Science">
        <title>Genome of the host-cell transforming parasite Theileria annulata compared with T. parva.</title>
        <authorList>
            <person name="Pain A."/>
            <person name="Renauld H."/>
            <person name="Berriman M."/>
            <person name="Murphy L."/>
            <person name="Yeats C.A."/>
            <person name="Weir W."/>
            <person name="Kerhornou A."/>
            <person name="Aslett M."/>
            <person name="Bishop R."/>
            <person name="Bouchier C."/>
            <person name="Cochet M."/>
            <person name="Coulson R.M.R."/>
            <person name="Cronin A."/>
            <person name="de Villiers E.P."/>
            <person name="Fraser A."/>
            <person name="Fosker N."/>
            <person name="Gardner M."/>
            <person name="Goble A."/>
            <person name="Griffiths-Jones S."/>
            <person name="Harris D.E."/>
            <person name="Katzer F."/>
            <person name="Larke N."/>
            <person name="Lord A."/>
            <person name="Maser P."/>
            <person name="McKellar S."/>
            <person name="Mooney P."/>
            <person name="Morton F."/>
            <person name="Nene V."/>
            <person name="O'Neil S."/>
            <person name="Price C."/>
            <person name="Quail M.A."/>
            <person name="Rabbinowitsch E."/>
            <person name="Rawlings N.D."/>
            <person name="Rutter S."/>
            <person name="Saunders D."/>
            <person name="Seeger K."/>
            <person name="Shah T."/>
            <person name="Squares R."/>
            <person name="Squares S."/>
            <person name="Tivey A."/>
            <person name="Walker A.R."/>
            <person name="Woodward J."/>
            <person name="Dobbelaere D.A.E."/>
            <person name="Langsley G."/>
            <person name="Rajandream M.A."/>
            <person name="McKeever D."/>
            <person name="Shiels B."/>
            <person name="Tait A."/>
            <person name="Barrell B.G."/>
            <person name="Hall N."/>
        </authorList>
    </citation>
    <scope>NUCLEOTIDE SEQUENCE [LARGE SCALE GENOMIC DNA]</scope>
    <source>
        <strain evidence="11">Ankara</strain>
    </source>
</reference>
<dbReference type="CDD" id="cd07470">
    <property type="entry name" value="CYTH-like_mRNA_RTPase"/>
    <property type="match status" value="1"/>
</dbReference>
<dbReference type="VEuPathDB" id="PiroplasmaDB:TA19605"/>
<dbReference type="InParanoid" id="Q4UGI6"/>
<evidence type="ECO:0000259" key="9">
    <source>
        <dbReference type="Pfam" id="PF02940"/>
    </source>
</evidence>
<proteinExistence type="inferred from homology"/>
<dbReference type="KEGG" id="tan:TA19605"/>
<dbReference type="GO" id="GO:0140818">
    <property type="term" value="F:mRNA 5'-triphosphate monophosphatase activity"/>
    <property type="evidence" value="ECO:0007669"/>
    <property type="project" value="UniProtKB-EC"/>
</dbReference>